<accession>A0A423PIC4</accession>
<dbReference type="AlphaFoldDB" id="A0A423PIC4"/>
<dbReference type="Proteomes" id="UP000283993">
    <property type="component" value="Unassembled WGS sequence"/>
</dbReference>
<evidence type="ECO:0000313" key="1">
    <source>
        <dbReference type="EMBL" id="ROO25305.1"/>
    </source>
</evidence>
<reference evidence="1 2" key="1">
    <citation type="submission" date="2013-10" db="EMBL/GenBank/DDBJ databases">
        <title>Salinisphaera orenii MK-B5 Genome Sequencing.</title>
        <authorList>
            <person name="Lai Q."/>
            <person name="Li C."/>
            <person name="Shao Z."/>
        </authorList>
    </citation>
    <scope>NUCLEOTIDE SEQUENCE [LARGE SCALE GENOMIC DNA]</scope>
    <source>
        <strain evidence="1 2">MK-B5</strain>
    </source>
</reference>
<comment type="caution">
    <text evidence="1">The sequence shown here is derived from an EMBL/GenBank/DDBJ whole genome shotgun (WGS) entry which is preliminary data.</text>
</comment>
<gene>
    <name evidence="1" type="ORF">SAOR_12140</name>
</gene>
<organism evidence="1 2">
    <name type="scientific">Salinisphaera orenii MK-B5</name>
    <dbReference type="NCBI Taxonomy" id="856730"/>
    <lineage>
        <taxon>Bacteria</taxon>
        <taxon>Pseudomonadati</taxon>
        <taxon>Pseudomonadota</taxon>
        <taxon>Gammaproteobacteria</taxon>
        <taxon>Salinisphaerales</taxon>
        <taxon>Salinisphaeraceae</taxon>
        <taxon>Salinisphaera</taxon>
    </lineage>
</organism>
<evidence type="ECO:0000313" key="2">
    <source>
        <dbReference type="Proteomes" id="UP000283993"/>
    </source>
</evidence>
<proteinExistence type="predicted"/>
<dbReference type="EMBL" id="AYKH01000034">
    <property type="protein sequence ID" value="ROO25305.1"/>
    <property type="molecule type" value="Genomic_DNA"/>
</dbReference>
<dbReference type="RefSeq" id="WP_123631670.1">
    <property type="nucleotide sequence ID" value="NZ_AYKH01000034.1"/>
</dbReference>
<sequence>MTDTNYPITPDGRYFVARSRLWRRSDPSLTDTERDTRVRDLMAARRAVRDAADDGERRAARERVQTAKVALGERGPVWWCDGAPDESRRHPANSRYAPWWAALDAETRDAGTR</sequence>
<keyword evidence="2" id="KW-1185">Reference proteome</keyword>
<name>A0A423PIC4_9GAMM</name>
<protein>
    <submittedName>
        <fullName evidence="1">Uncharacterized protein</fullName>
    </submittedName>
</protein>